<accession>A0A1I7SLD2</accession>
<reference evidence="5" key="1">
    <citation type="submission" date="2016-11" db="UniProtKB">
        <authorList>
            <consortium name="WormBaseParasite"/>
        </authorList>
    </citation>
    <scope>IDENTIFICATION</scope>
</reference>
<dbReference type="Proteomes" id="UP000582659">
    <property type="component" value="Unassembled WGS sequence"/>
</dbReference>
<proteinExistence type="predicted"/>
<dbReference type="EMBL" id="CAJFDI010000006">
    <property type="protein sequence ID" value="CAD5233994.1"/>
    <property type="molecule type" value="Genomic_DNA"/>
</dbReference>
<organism evidence="3 5">
    <name type="scientific">Bursaphelenchus xylophilus</name>
    <name type="common">Pinewood nematode worm</name>
    <name type="synonym">Aphelenchoides xylophilus</name>
    <dbReference type="NCBI Taxonomy" id="6326"/>
    <lineage>
        <taxon>Eukaryota</taxon>
        <taxon>Metazoa</taxon>
        <taxon>Ecdysozoa</taxon>
        <taxon>Nematoda</taxon>
        <taxon>Chromadorea</taxon>
        <taxon>Rhabditida</taxon>
        <taxon>Tylenchina</taxon>
        <taxon>Tylenchomorpha</taxon>
        <taxon>Aphelenchoidea</taxon>
        <taxon>Aphelenchoididae</taxon>
        <taxon>Bursaphelenchus</taxon>
    </lineage>
</organism>
<dbReference type="AlphaFoldDB" id="A0A1I7SLD2"/>
<sequence>MDALRHNKLDISPPPSIHLFSSHFSAPINLLSGRWHYGEIFEFGSSEPFEKPRVDNVEPVEDLGDLFATFSRLAPTSILEEFIRDVPDHQCPEAFNFGGLPLEIMFEIFGHLDNVTAQTLAELIGLKMDPKKAAVHVFKHEHRYREVYDEALGQYPHMKWLTVLVEVEPAYVLQEDALKKRYVRGMKYFHIRRWTSFGGRKFFVVTYEVTKN</sequence>
<evidence type="ECO:0000313" key="3">
    <source>
        <dbReference type="Proteomes" id="UP000095284"/>
    </source>
</evidence>
<dbReference type="WBParaSite" id="BXY_1386400.1">
    <property type="protein sequence ID" value="BXY_1386400.1"/>
    <property type="gene ID" value="BXY_1386400"/>
</dbReference>
<keyword evidence="4" id="KW-1185">Reference proteome</keyword>
<evidence type="ECO:0000313" key="4">
    <source>
        <dbReference type="Proteomes" id="UP000659654"/>
    </source>
</evidence>
<evidence type="ECO:0000313" key="2">
    <source>
        <dbReference type="EMBL" id="CAG9129503.1"/>
    </source>
</evidence>
<dbReference type="EMBL" id="CAJFCV020000006">
    <property type="protein sequence ID" value="CAG9129503.1"/>
    <property type="molecule type" value="Genomic_DNA"/>
</dbReference>
<reference evidence="2" key="2">
    <citation type="submission" date="2020-08" db="EMBL/GenBank/DDBJ databases">
        <authorList>
            <person name="Kikuchi T."/>
        </authorList>
    </citation>
    <scope>NUCLEOTIDE SEQUENCE</scope>
    <source>
        <strain evidence="1">Ka4C1</strain>
    </source>
</reference>
<protein>
    <submittedName>
        <fullName evidence="1">(pine wood nematode) hypothetical protein</fullName>
    </submittedName>
</protein>
<evidence type="ECO:0000313" key="1">
    <source>
        <dbReference type="EMBL" id="CAD5233994.1"/>
    </source>
</evidence>
<gene>
    <name evidence="1" type="ORF">BXYJ_LOCUS14085</name>
</gene>
<dbReference type="Proteomes" id="UP000095284">
    <property type="component" value="Unplaced"/>
</dbReference>
<dbReference type="Proteomes" id="UP000659654">
    <property type="component" value="Unassembled WGS sequence"/>
</dbReference>
<evidence type="ECO:0000313" key="5">
    <source>
        <dbReference type="WBParaSite" id="BXY_1386400.1"/>
    </source>
</evidence>
<name>A0A1I7SLD2_BURXY</name>